<protein>
    <recommendedName>
        <fullName evidence="12 13">Phospho-N-acetylmuramoyl-pentapeptide-transferase</fullName>
        <ecNumber evidence="12 13">2.7.8.13</ecNumber>
    </recommendedName>
    <alternativeName>
        <fullName evidence="12">UDP-MurNAc-pentapeptide phosphotransferase</fullName>
    </alternativeName>
</protein>
<feature type="transmembrane region" description="Helical" evidence="12">
    <location>
        <begin position="95"/>
        <end position="111"/>
    </location>
</feature>
<evidence type="ECO:0000256" key="9">
    <source>
        <dbReference type="ARBA" id="ARBA00023136"/>
    </source>
</evidence>
<evidence type="ECO:0000256" key="6">
    <source>
        <dbReference type="ARBA" id="ARBA00022960"/>
    </source>
</evidence>
<keyword evidence="7 12" id="KW-0573">Peptidoglycan synthesis</keyword>
<evidence type="ECO:0000313" key="15">
    <source>
        <dbReference type="EMBL" id="OBX61683.1"/>
    </source>
</evidence>
<organism evidence="15 16">
    <name type="scientific">Moraxella lacunata</name>
    <dbReference type="NCBI Taxonomy" id="477"/>
    <lineage>
        <taxon>Bacteria</taxon>
        <taxon>Pseudomonadati</taxon>
        <taxon>Pseudomonadota</taxon>
        <taxon>Gammaproteobacteria</taxon>
        <taxon>Moraxellales</taxon>
        <taxon>Moraxellaceae</taxon>
        <taxon>Moraxella</taxon>
    </lineage>
</organism>
<comment type="similarity">
    <text evidence="2 12">Belongs to the glycosyltransferase 4 family. MraY subfamily.</text>
</comment>
<evidence type="ECO:0000256" key="2">
    <source>
        <dbReference type="ARBA" id="ARBA00005583"/>
    </source>
</evidence>
<dbReference type="InterPro" id="IPR003524">
    <property type="entry name" value="PNAcMuramoyl-5peptid_Trfase"/>
</dbReference>
<comment type="catalytic activity">
    <reaction evidence="12">
        <text>UDP-N-acetyl-alpha-D-muramoyl-L-alanyl-gamma-D-glutamyl-meso-2,6-diaminopimeloyl-D-alanyl-D-alanine + di-trans,octa-cis-undecaprenyl phosphate = di-trans,octa-cis-undecaprenyl diphospho-N-acetyl-alpha-D-muramoyl-L-alanyl-D-glutamyl-meso-2,6-diaminopimeloyl-D-alanyl-D-alanine + UMP</text>
        <dbReference type="Rhea" id="RHEA:28386"/>
        <dbReference type="ChEBI" id="CHEBI:57865"/>
        <dbReference type="ChEBI" id="CHEBI:60392"/>
        <dbReference type="ChEBI" id="CHEBI:61386"/>
        <dbReference type="ChEBI" id="CHEBI:61387"/>
        <dbReference type="EC" id="2.7.8.13"/>
    </reaction>
</comment>
<feature type="transmembrane region" description="Helical" evidence="12">
    <location>
        <begin position="172"/>
        <end position="193"/>
    </location>
</feature>
<dbReference type="GO" id="GO:0008360">
    <property type="term" value="P:regulation of cell shape"/>
    <property type="evidence" value="ECO:0007669"/>
    <property type="project" value="UniProtKB-KW"/>
</dbReference>
<dbReference type="InterPro" id="IPR018480">
    <property type="entry name" value="PNAcMuramoyl-5peptid_Trfase_CS"/>
</dbReference>
<evidence type="ECO:0000256" key="11">
    <source>
        <dbReference type="ARBA" id="ARBA00023316"/>
    </source>
</evidence>
<feature type="transmembrane region" description="Helical" evidence="12">
    <location>
        <begin position="132"/>
        <end position="152"/>
    </location>
</feature>
<dbReference type="GO" id="GO:0008963">
    <property type="term" value="F:phospho-N-acetylmuramoyl-pentapeptide-transferase activity"/>
    <property type="evidence" value="ECO:0007669"/>
    <property type="project" value="UniProtKB-UniRule"/>
</dbReference>
<evidence type="ECO:0000256" key="5">
    <source>
        <dbReference type="ARBA" id="ARBA00022692"/>
    </source>
</evidence>
<dbReference type="GO" id="GO:0009252">
    <property type="term" value="P:peptidoglycan biosynthetic process"/>
    <property type="evidence" value="ECO:0007669"/>
    <property type="project" value="UniProtKB-UniRule"/>
</dbReference>
<keyword evidence="9 12" id="KW-0472">Membrane</keyword>
<evidence type="ECO:0000256" key="1">
    <source>
        <dbReference type="ARBA" id="ARBA00004141"/>
    </source>
</evidence>
<evidence type="ECO:0000256" key="8">
    <source>
        <dbReference type="ARBA" id="ARBA00022989"/>
    </source>
</evidence>
<keyword evidence="10 12" id="KW-0131">Cell cycle</keyword>
<evidence type="ECO:0000256" key="4">
    <source>
        <dbReference type="ARBA" id="ARBA00022679"/>
    </source>
</evidence>
<dbReference type="NCBIfam" id="TIGR00445">
    <property type="entry name" value="mraY"/>
    <property type="match status" value="1"/>
</dbReference>
<dbReference type="Pfam" id="PF00953">
    <property type="entry name" value="Glycos_transf_4"/>
    <property type="match status" value="1"/>
</dbReference>
<dbReference type="InterPro" id="IPR000715">
    <property type="entry name" value="Glycosyl_transferase_4"/>
</dbReference>
<keyword evidence="5 12" id="KW-0812">Transmembrane</keyword>
<feature type="transmembrane region" description="Helical" evidence="12">
    <location>
        <begin position="71"/>
        <end position="89"/>
    </location>
</feature>
<feature type="transmembrane region" description="Helical" evidence="12">
    <location>
        <begin position="298"/>
        <end position="320"/>
    </location>
</feature>
<dbReference type="Pfam" id="PF10555">
    <property type="entry name" value="MraY_sig1"/>
    <property type="match status" value="1"/>
</dbReference>
<dbReference type="AlphaFoldDB" id="A0A1B8PZC3"/>
<accession>A0A1B8PZC3</accession>
<dbReference type="PROSITE" id="PS01348">
    <property type="entry name" value="MRAY_2"/>
    <property type="match status" value="1"/>
</dbReference>
<dbReference type="UniPathway" id="UPA00219"/>
<comment type="caution">
    <text evidence="15">The sequence shown here is derived from an EMBL/GenBank/DDBJ whole genome shotgun (WGS) entry which is preliminary data.</text>
</comment>
<keyword evidence="11 12" id="KW-0961">Cell wall biogenesis/degradation</keyword>
<dbReference type="EC" id="2.7.8.13" evidence="12 13"/>
<feature type="transmembrane region" description="Helical" evidence="12">
    <location>
        <begin position="248"/>
        <end position="265"/>
    </location>
</feature>
<evidence type="ECO:0000256" key="3">
    <source>
        <dbReference type="ARBA" id="ARBA00022618"/>
    </source>
</evidence>
<dbReference type="GO" id="GO:0071555">
    <property type="term" value="P:cell wall organization"/>
    <property type="evidence" value="ECO:0007669"/>
    <property type="project" value="UniProtKB-KW"/>
</dbReference>
<feature type="binding site" evidence="14">
    <location>
        <position position="201"/>
    </location>
    <ligand>
        <name>Mg(2+)</name>
        <dbReference type="ChEBI" id="CHEBI:18420"/>
    </ligand>
</feature>
<dbReference type="Proteomes" id="UP000092607">
    <property type="component" value="Unassembled WGS sequence"/>
</dbReference>
<keyword evidence="12 14" id="KW-0460">Magnesium</keyword>
<evidence type="ECO:0000256" key="7">
    <source>
        <dbReference type="ARBA" id="ARBA00022984"/>
    </source>
</evidence>
<keyword evidence="3 12" id="KW-0132">Cell division</keyword>
<keyword evidence="12" id="KW-1003">Cell membrane</keyword>
<dbReference type="PANTHER" id="PTHR22926:SF5">
    <property type="entry name" value="PHOSPHO-N-ACETYLMURAMOYL-PENTAPEPTIDE-TRANSFERASE HOMOLOG"/>
    <property type="match status" value="1"/>
</dbReference>
<comment type="pathway">
    <text evidence="12">Cell wall biogenesis; peptidoglycan biosynthesis.</text>
</comment>
<evidence type="ECO:0000313" key="16">
    <source>
        <dbReference type="Proteomes" id="UP000092607"/>
    </source>
</evidence>
<keyword evidence="12 14" id="KW-0479">Metal-binding</keyword>
<reference evidence="15 16" key="1">
    <citation type="submission" date="2016-06" db="EMBL/GenBank/DDBJ databases">
        <title>Draft genome of Moraxella lacunata CCUG 57757A.</title>
        <authorList>
            <person name="Salva-Serra F."/>
            <person name="Engstrom-Jakobsson H."/>
            <person name="Thorell K."/>
            <person name="Gonzales-Siles L."/>
            <person name="Karlsson R."/>
            <person name="Boulund F."/>
            <person name="Engstrand L."/>
            <person name="Kristiansson E."/>
            <person name="Moore E."/>
        </authorList>
    </citation>
    <scope>NUCLEOTIDE SEQUENCE [LARGE SCALE GENOMIC DNA]</scope>
    <source>
        <strain evidence="15 16">CCUG 57757A</strain>
    </source>
</reference>
<keyword evidence="8 12" id="KW-1133">Transmembrane helix</keyword>
<proteinExistence type="inferred from homology"/>
<evidence type="ECO:0000256" key="13">
    <source>
        <dbReference type="NCBIfam" id="TIGR00445"/>
    </source>
</evidence>
<gene>
    <name evidence="12" type="primary">mraY</name>
    <name evidence="15" type="ORF">A9309_07870</name>
</gene>
<feature type="transmembrane region" description="Helical" evidence="12">
    <location>
        <begin position="272"/>
        <end position="292"/>
    </location>
</feature>
<comment type="cofactor">
    <cofactor evidence="12 14">
        <name>Mg(2+)</name>
        <dbReference type="ChEBI" id="CHEBI:18420"/>
    </cofactor>
</comment>
<dbReference type="GO" id="GO:0051301">
    <property type="term" value="P:cell division"/>
    <property type="evidence" value="ECO:0007669"/>
    <property type="project" value="UniProtKB-KW"/>
</dbReference>
<dbReference type="RefSeq" id="WP_065255065.1">
    <property type="nucleotide sequence ID" value="NZ_JARDJM010000039.1"/>
</dbReference>
<dbReference type="PROSITE" id="PS01347">
    <property type="entry name" value="MRAY_1"/>
    <property type="match status" value="1"/>
</dbReference>
<keyword evidence="6 12" id="KW-0133">Cell shape</keyword>
<dbReference type="GO" id="GO:0005886">
    <property type="term" value="C:plasma membrane"/>
    <property type="evidence" value="ECO:0007669"/>
    <property type="project" value="UniProtKB-SubCell"/>
</dbReference>
<dbReference type="HAMAP" id="MF_00038">
    <property type="entry name" value="MraY"/>
    <property type="match status" value="1"/>
</dbReference>
<feature type="binding site" evidence="14">
    <location>
        <position position="276"/>
    </location>
    <ligand>
        <name>Mg(2+)</name>
        <dbReference type="ChEBI" id="CHEBI:18420"/>
    </ligand>
</feature>
<dbReference type="CDD" id="cd06852">
    <property type="entry name" value="GT_MraY"/>
    <property type="match status" value="1"/>
</dbReference>
<dbReference type="GO" id="GO:0046872">
    <property type="term" value="F:metal ion binding"/>
    <property type="evidence" value="ECO:0007669"/>
    <property type="project" value="UniProtKB-KW"/>
</dbReference>
<feature type="transmembrane region" description="Helical" evidence="12">
    <location>
        <begin position="347"/>
        <end position="366"/>
    </location>
</feature>
<dbReference type="EMBL" id="LZMS01000064">
    <property type="protein sequence ID" value="OBX61683.1"/>
    <property type="molecule type" value="Genomic_DNA"/>
</dbReference>
<dbReference type="PANTHER" id="PTHR22926">
    <property type="entry name" value="PHOSPHO-N-ACETYLMURAMOYL-PENTAPEPTIDE-TRANSFERASE"/>
    <property type="match status" value="1"/>
</dbReference>
<comment type="function">
    <text evidence="12">Catalyzes the initial step of the lipid cycle reactions in the biosynthesis of the cell wall peptidoglycan: transfers peptidoglycan precursor phospho-MurNAc-pentapeptide from UDP-MurNAc-pentapeptide onto the lipid carrier undecaprenyl phosphate, yielding undecaprenyl-pyrophosphoryl-MurNAc-pentapeptide, known as lipid I.</text>
</comment>
<comment type="subcellular location">
    <subcellularLocation>
        <location evidence="12">Cell membrane</location>
        <topology evidence="12">Multi-pass membrane protein</topology>
    </subcellularLocation>
    <subcellularLocation>
        <location evidence="1">Membrane</location>
        <topology evidence="1">Multi-pass membrane protein</topology>
    </subcellularLocation>
</comment>
<keyword evidence="4 12" id="KW-0808">Transferase</keyword>
<feature type="transmembrane region" description="Helical" evidence="12">
    <location>
        <begin position="205"/>
        <end position="228"/>
    </location>
</feature>
<dbReference type="GO" id="GO:0051992">
    <property type="term" value="F:UDP-N-acetylmuramoyl-L-alanyl-D-glutamyl-meso-2,6-diaminopimelyl-D-alanyl-D-alanine:undecaprenyl-phosphate transferase activity"/>
    <property type="evidence" value="ECO:0007669"/>
    <property type="project" value="RHEA"/>
</dbReference>
<evidence type="ECO:0000256" key="12">
    <source>
        <dbReference type="HAMAP-Rule" id="MF_00038"/>
    </source>
</evidence>
<sequence>MLYWLIDYFDILYSQTIASLGLRSLLAVMTSMAIVLMAGKPVIAYLRNLKYGQAVRTDGPKTHLVKQGTPTMGGVLILFAIGISTLLWANLTNPYVWILMAVMVIFGAVGWRDDWLKIKHKNPQGLVAKKKYFWLSVGALLAGGSLYYISLQQNPTTMHAMQDLLIPVFKDWVIPLSVIPFGLGFITLTYFAINGTSNAVNLTDGLDGLVALPVVLVSAGLGVFAYVSGHVEWANYLSVPYIAYNSEVVVVCASMIGACLGFLWYNAAPAEVFMGDVGALSLGGMLGTIAVMTRQEVAFILMGGIFVMEALSVIIQVGSYKLRKKRVFRMAPLHHHFEEMRLKETKVVIRFWIVCIILVVLSLMTLKLR</sequence>
<name>A0A1B8PZC3_MORLA</name>
<dbReference type="OrthoDB" id="9805475at2"/>
<feature type="transmembrane region" description="Helical" evidence="12">
    <location>
        <begin position="20"/>
        <end position="39"/>
    </location>
</feature>
<evidence type="ECO:0000256" key="10">
    <source>
        <dbReference type="ARBA" id="ARBA00023306"/>
    </source>
</evidence>
<evidence type="ECO:0000256" key="14">
    <source>
        <dbReference type="PIRSR" id="PIRSR600715-1"/>
    </source>
</evidence>